<gene>
    <name evidence="4" type="ORF">EJ104_01015</name>
</gene>
<dbReference type="Proteomes" id="UP000277766">
    <property type="component" value="Unassembled WGS sequence"/>
</dbReference>
<evidence type="ECO:0000313" key="4">
    <source>
        <dbReference type="EMBL" id="RTR30863.1"/>
    </source>
</evidence>
<dbReference type="InterPro" id="IPR020627">
    <property type="entry name" value="KhpA"/>
</dbReference>
<name>A0A3S0KHV6_9DEIO</name>
<reference evidence="4 5" key="1">
    <citation type="submission" date="2018-12" db="EMBL/GenBank/DDBJ databases">
        <title>Deinococcus radiophilus ATCC 27603 genome sequencing and assembly.</title>
        <authorList>
            <person name="Maclea K.S."/>
            <person name="Maynard C.R."/>
        </authorList>
    </citation>
    <scope>NUCLEOTIDE SEQUENCE [LARGE SCALE GENOMIC DNA]</scope>
    <source>
        <strain evidence="4 5">ATCC 27603</strain>
    </source>
</reference>
<dbReference type="Gene3D" id="3.30.300.20">
    <property type="match status" value="1"/>
</dbReference>
<keyword evidence="2" id="KW-0694">RNA-binding</keyword>
<dbReference type="EMBL" id="RXPE01000001">
    <property type="protein sequence ID" value="RTR30863.1"/>
    <property type="molecule type" value="Genomic_DNA"/>
</dbReference>
<evidence type="ECO:0000256" key="1">
    <source>
        <dbReference type="ARBA" id="ARBA00022490"/>
    </source>
</evidence>
<comment type="caution">
    <text evidence="4">The sequence shown here is derived from an EMBL/GenBank/DDBJ whole genome shotgun (WGS) entry which is preliminary data.</text>
</comment>
<dbReference type="RefSeq" id="WP_126350891.1">
    <property type="nucleotide sequence ID" value="NZ_CP086380.1"/>
</dbReference>
<dbReference type="CDD" id="cd22533">
    <property type="entry name" value="KH-II_YlqC-like"/>
    <property type="match status" value="1"/>
</dbReference>
<organism evidence="4 5">
    <name type="scientific">Deinococcus radiophilus</name>
    <dbReference type="NCBI Taxonomy" id="32062"/>
    <lineage>
        <taxon>Bacteria</taxon>
        <taxon>Thermotogati</taxon>
        <taxon>Deinococcota</taxon>
        <taxon>Deinococci</taxon>
        <taxon>Deinococcales</taxon>
        <taxon>Deinococcaceae</taxon>
        <taxon>Deinococcus</taxon>
    </lineage>
</organism>
<dbReference type="GO" id="GO:0003723">
    <property type="term" value="F:RNA binding"/>
    <property type="evidence" value="ECO:0007669"/>
    <property type="project" value="UniProtKB-KW"/>
</dbReference>
<evidence type="ECO:0000256" key="2">
    <source>
        <dbReference type="ARBA" id="ARBA00022884"/>
    </source>
</evidence>
<keyword evidence="1" id="KW-0963">Cytoplasm</keyword>
<feature type="region of interest" description="Disordered" evidence="3">
    <location>
        <begin position="70"/>
        <end position="98"/>
    </location>
</feature>
<dbReference type="PANTHER" id="PTHR34654:SF1">
    <property type="entry name" value="RNA-BINDING PROTEIN KHPA"/>
    <property type="match status" value="1"/>
</dbReference>
<dbReference type="AlphaFoldDB" id="A0A3S0KHV6"/>
<evidence type="ECO:0000313" key="5">
    <source>
        <dbReference type="Proteomes" id="UP000277766"/>
    </source>
</evidence>
<protein>
    <submittedName>
        <fullName evidence="4">KH domain-containing protein</fullName>
    </submittedName>
</protein>
<evidence type="ECO:0000256" key="3">
    <source>
        <dbReference type="SAM" id="MobiDB-lite"/>
    </source>
</evidence>
<keyword evidence="5" id="KW-1185">Reference proteome</keyword>
<proteinExistence type="predicted"/>
<dbReference type="PANTHER" id="PTHR34654">
    <property type="entry name" value="UPF0109 PROTEIN SCO5592"/>
    <property type="match status" value="1"/>
</dbReference>
<dbReference type="InterPro" id="IPR015946">
    <property type="entry name" value="KH_dom-like_a/b"/>
</dbReference>
<dbReference type="Pfam" id="PF13083">
    <property type="entry name" value="KH_KhpA-B"/>
    <property type="match status" value="1"/>
</dbReference>
<accession>A0A3S0KHV6</accession>
<sequence length="98" mass="11231">MNRDQGQHYGPDQQIDVEELVEFLARQMVDEPEQVRVHRQGQTLLIRVGEGEEGRLIGRQGRVIQAIRTLARSATPPRSRLTVDLDGPRSAHKEKRRP</sequence>
<dbReference type="OrthoDB" id="9812389at2"/>
<feature type="compositionally biased region" description="Basic and acidic residues" evidence="3">
    <location>
        <begin position="81"/>
        <end position="91"/>
    </location>
</feature>